<protein>
    <submittedName>
        <fullName evidence="2">Uncharacterized protein</fullName>
    </submittedName>
</protein>
<accession>Q9ABS2</accession>
<dbReference type="Proteomes" id="UP000001816">
    <property type="component" value="Chromosome"/>
</dbReference>
<dbReference type="BioCyc" id="CAULO:CC0148-MONOMER"/>
<evidence type="ECO:0000256" key="1">
    <source>
        <dbReference type="SAM" id="Phobius"/>
    </source>
</evidence>
<dbReference type="EMBL" id="AE005673">
    <property type="protein sequence ID" value="AAK22135.1"/>
    <property type="molecule type" value="Genomic_DNA"/>
</dbReference>
<organism evidence="2 3">
    <name type="scientific">Caulobacter vibrioides (strain ATCC 19089 / CIP 103742 / CB 15)</name>
    <name type="common">Caulobacter crescentus</name>
    <dbReference type="NCBI Taxonomy" id="190650"/>
    <lineage>
        <taxon>Bacteria</taxon>
        <taxon>Pseudomonadati</taxon>
        <taxon>Pseudomonadota</taxon>
        <taxon>Alphaproteobacteria</taxon>
        <taxon>Caulobacterales</taxon>
        <taxon>Caulobacteraceae</taxon>
        <taxon>Caulobacter</taxon>
    </lineage>
</organism>
<sequence length="46" mass="4813">MSLKLEKAMSAARLFHIADKVVMTAITAALIVAVPVSAVAFLAQTL</sequence>
<dbReference type="PATRIC" id="fig|190650.5.peg.145"/>
<keyword evidence="1" id="KW-0812">Transmembrane</keyword>
<reference evidence="2 3" key="1">
    <citation type="journal article" date="2001" name="Proc. Natl. Acad. Sci. U.S.A.">
        <title>Complete genome sequence of Caulobacter crescentus.</title>
        <authorList>
            <person name="Nierman W.C."/>
            <person name="Feldblyum T.V."/>
            <person name="Laub M.T."/>
            <person name="Paulsen I.T."/>
            <person name="Nelson K.E."/>
            <person name="Eisen J.A."/>
            <person name="Heidelberg J.F."/>
            <person name="Alley M.R."/>
            <person name="Ohta N."/>
            <person name="Maddock J.R."/>
            <person name="Potocka I."/>
            <person name="Nelson W.C."/>
            <person name="Newton A."/>
            <person name="Stephens C."/>
            <person name="Phadke N.D."/>
            <person name="Ely B."/>
            <person name="DeBoy R.T."/>
            <person name="Dodson R.J."/>
            <person name="Durkin A.S."/>
            <person name="Gwinn M.L."/>
            <person name="Haft D.H."/>
            <person name="Kolonay J.F."/>
            <person name="Smit J."/>
            <person name="Craven M.B."/>
            <person name="Khouri H."/>
            <person name="Shetty J."/>
            <person name="Berry K."/>
            <person name="Utterback T."/>
            <person name="Tran K."/>
            <person name="Wolf A."/>
            <person name="Vamathevan J."/>
            <person name="Ermolaeva M."/>
            <person name="White O."/>
            <person name="Salzberg S.L."/>
            <person name="Venter J.C."/>
            <person name="Shapiro L."/>
            <person name="Fraser C.M."/>
        </authorList>
    </citation>
    <scope>NUCLEOTIDE SEQUENCE [LARGE SCALE GENOMIC DNA]</scope>
    <source>
        <strain evidence="3">ATCC 19089 / CB15</strain>
    </source>
</reference>
<keyword evidence="3" id="KW-1185">Reference proteome</keyword>
<dbReference type="EnsemblBacteria" id="AAK22135">
    <property type="protein sequence ID" value="AAK22135"/>
    <property type="gene ID" value="CC_0148"/>
</dbReference>
<proteinExistence type="predicted"/>
<evidence type="ECO:0000313" key="3">
    <source>
        <dbReference type="Proteomes" id="UP000001816"/>
    </source>
</evidence>
<keyword evidence="1" id="KW-0472">Membrane</keyword>
<dbReference type="KEGG" id="ccr:CC_0148"/>
<feature type="transmembrane region" description="Helical" evidence="1">
    <location>
        <begin position="21"/>
        <end position="43"/>
    </location>
</feature>
<evidence type="ECO:0000313" key="2">
    <source>
        <dbReference type="EMBL" id="AAK22135.1"/>
    </source>
</evidence>
<keyword evidence="1" id="KW-1133">Transmembrane helix</keyword>
<gene>
    <name evidence="2" type="ordered locus">CC_0148</name>
</gene>
<dbReference type="AlphaFoldDB" id="Q9ABS2"/>
<dbReference type="HOGENOM" id="CLU_3326173_0_0_5"/>
<dbReference type="SMR" id="Q9ABS2"/>
<name>Q9ABS2_CAUVC</name>
<dbReference type="PIR" id="C87267">
    <property type="entry name" value="C87267"/>
</dbReference>